<feature type="non-terminal residue" evidence="2">
    <location>
        <position position="1"/>
    </location>
</feature>
<organism evidence="2 3">
    <name type="scientific">Jimgerdemannia flammicorona</name>
    <dbReference type="NCBI Taxonomy" id="994334"/>
    <lineage>
        <taxon>Eukaryota</taxon>
        <taxon>Fungi</taxon>
        <taxon>Fungi incertae sedis</taxon>
        <taxon>Mucoromycota</taxon>
        <taxon>Mucoromycotina</taxon>
        <taxon>Endogonomycetes</taxon>
        <taxon>Endogonales</taxon>
        <taxon>Endogonaceae</taxon>
        <taxon>Jimgerdemannia</taxon>
    </lineage>
</organism>
<name>A0A433CZ13_9FUNG</name>
<comment type="caution">
    <text evidence="2">The sequence shown here is derived from an EMBL/GenBank/DDBJ whole genome shotgun (WGS) entry which is preliminary data.</text>
</comment>
<evidence type="ECO:0000313" key="3">
    <source>
        <dbReference type="Proteomes" id="UP000268093"/>
    </source>
</evidence>
<protein>
    <submittedName>
        <fullName evidence="2">Uncharacterized protein</fullName>
    </submittedName>
</protein>
<keyword evidence="3" id="KW-1185">Reference proteome</keyword>
<accession>A0A433CZ13</accession>
<feature type="compositionally biased region" description="Acidic residues" evidence="1">
    <location>
        <begin position="49"/>
        <end position="61"/>
    </location>
</feature>
<feature type="compositionally biased region" description="Basic and acidic residues" evidence="1">
    <location>
        <begin position="18"/>
        <end position="29"/>
    </location>
</feature>
<sequence length="769" mass="88110">KQLVKAVKNRLSIASENSELRSRNSKEDVENTGMATPSSIPKRNKVVPVEDEWENDSEASEDGSRSGRSRRDHLTNLGSKHPAVNGTTSRQQHLHLPMKTSPSPDEIELHLNPFVADYSHKAVIVDAPVKSGFNYFAEAPSSDGITSSDTDVSERYPGHAELQAKRKLALIEEHVPSEILMHLRFPSFWDRDPSQWGGICDWDIFFINQIPEAKKHYAHHSLAGELKILLQLPRSSPAYQRASLLRPSLEDCDRNQSNISLWTQHMNKLAELAVNNRVDMRNIEGAAFTTGSTVVKKHFEIKTANLLRRERLSKLRETTKDAVNNPFLVSNETKNKSNKVADQDESEFYAEPESQDFISISEDLRSDNGSEYTLSFPFPHNISDTDDEKLKPLSPSQLKHFAKSYAKMSQSLKWVLSSGTCVEDVLFRKGNRLPVESSFHSWIIDLGDWETEKLFTAEDWHEIKRAACIQPKVDEYLARSLARFRSVRTTADLRKVLETTSYRNEDELYNRDRHFDAEWVENVMRHFLTEYEDPDEALKRGHLEGWFDANVWAVIVDRAFRNVSGLEVVRKESASKAVSTRKNRERARKDKTKIGRRLDGIFRTYNNVEYGSIEVAKTFIHVNSTKRLTDGLKLGKTMHDMLVCLNQLVKFDAKKVRRLQVVGLLHSGLKLQVCRMTNPKGYVSLLVRDELHEVPLNVEELKSLIMLLASVWKAKKMVTECIEVVKEKESPDLTEEEFMQEIIESGTMSLPHSIDLPWSFDTPDKKRRR</sequence>
<reference evidence="2 3" key="1">
    <citation type="journal article" date="2018" name="New Phytol.">
        <title>Phylogenomics of Endogonaceae and evolution of mycorrhizas within Mucoromycota.</title>
        <authorList>
            <person name="Chang Y."/>
            <person name="Desiro A."/>
            <person name="Na H."/>
            <person name="Sandor L."/>
            <person name="Lipzen A."/>
            <person name="Clum A."/>
            <person name="Barry K."/>
            <person name="Grigoriev I.V."/>
            <person name="Martin F.M."/>
            <person name="Stajich J.E."/>
            <person name="Smith M.E."/>
            <person name="Bonito G."/>
            <person name="Spatafora J.W."/>
        </authorList>
    </citation>
    <scope>NUCLEOTIDE SEQUENCE [LARGE SCALE GENOMIC DNA]</scope>
    <source>
        <strain evidence="2 3">GMNB39</strain>
    </source>
</reference>
<dbReference type="Proteomes" id="UP000268093">
    <property type="component" value="Unassembled WGS sequence"/>
</dbReference>
<evidence type="ECO:0000256" key="1">
    <source>
        <dbReference type="SAM" id="MobiDB-lite"/>
    </source>
</evidence>
<dbReference type="EMBL" id="RBNI01010213">
    <property type="protein sequence ID" value="RUP43833.1"/>
    <property type="molecule type" value="Genomic_DNA"/>
</dbReference>
<proteinExistence type="predicted"/>
<feature type="region of interest" description="Disordered" evidence="1">
    <location>
        <begin position="1"/>
        <end position="104"/>
    </location>
</feature>
<evidence type="ECO:0000313" key="2">
    <source>
        <dbReference type="EMBL" id="RUP43833.1"/>
    </source>
</evidence>
<dbReference type="AlphaFoldDB" id="A0A433CZ13"/>
<dbReference type="OrthoDB" id="5340906at2759"/>
<gene>
    <name evidence="2" type="ORF">BC936DRAFT_136677</name>
</gene>